<sequence>MNKPVSPLFSGTFYSDSAPRKDSNIGRMLVEQGKLTQEQAERVRRLQQEQGLRFGEAAQRLGLVSELDIQQVLSRQFDYPYQENQGNYPAALVAAYQPFSAEVEMLRSVRSQLMLRWFTASRKTLAIASVNAGDGTSLMTANLAIVFSQLGLQTLLVDANLRNPRQQRIFNLAAGHGLADVLAGRAGLEPLAVAESFADLSLLPAGSPVPNPQELINRSSFNALNQTLRSRFDVILYDTPACSSAADVLTIAARAGGVLLVVRKDHTRVADLTAFSDQLRRSGTEVVGSVLVSF</sequence>
<dbReference type="Pfam" id="PF06564">
    <property type="entry name" value="CBP_BcsQ"/>
    <property type="match status" value="1"/>
</dbReference>
<protein>
    <submittedName>
        <fullName evidence="3">Chain length determinant protein tyrosine kinase EpsG</fullName>
    </submittedName>
</protein>
<reference evidence="3 4" key="1">
    <citation type="submission" date="2024-02" db="EMBL/GenBank/DDBJ databases">
        <title>Draft genome sequence of Collimonas sp. strain H4R21, an effective mineral-weathering bacterial strain isolated from the beech rhizosphere.</title>
        <authorList>
            <person name="Morin E."/>
            <person name="Uroz S."/>
            <person name="Leveau J.H.J."/>
            <person name="Kumar R."/>
            <person name="Rey M.W."/>
            <person name="Pham J."/>
        </authorList>
    </citation>
    <scope>NUCLEOTIDE SEQUENCE [LARGE SCALE GENOMIC DNA]</scope>
    <source>
        <strain evidence="3 4">H4R21</strain>
    </source>
</reference>
<dbReference type="GO" id="GO:0016301">
    <property type="term" value="F:kinase activity"/>
    <property type="evidence" value="ECO:0007669"/>
    <property type="project" value="UniProtKB-KW"/>
</dbReference>
<dbReference type="NCBIfam" id="TIGR03029">
    <property type="entry name" value="EpsG"/>
    <property type="match status" value="1"/>
</dbReference>
<dbReference type="InterPro" id="IPR050445">
    <property type="entry name" value="Bact_polysacc_biosynth/exp"/>
</dbReference>
<dbReference type="InterPro" id="IPR017746">
    <property type="entry name" value="Cellulose_synthase_operon_BcsQ"/>
</dbReference>
<dbReference type="EMBL" id="JBANDC010000022">
    <property type="protein sequence ID" value="MEM4990256.1"/>
    <property type="molecule type" value="Genomic_DNA"/>
</dbReference>
<keyword evidence="4" id="KW-1185">Reference proteome</keyword>
<evidence type="ECO:0000256" key="1">
    <source>
        <dbReference type="ARBA" id="ARBA00022741"/>
    </source>
</evidence>
<evidence type="ECO:0000256" key="2">
    <source>
        <dbReference type="ARBA" id="ARBA00022840"/>
    </source>
</evidence>
<dbReference type="InterPro" id="IPR017479">
    <property type="entry name" value="Tyr_kinase_chain_length_EpsG"/>
</dbReference>
<dbReference type="Gene3D" id="3.40.50.300">
    <property type="entry name" value="P-loop containing nucleotide triphosphate hydrolases"/>
    <property type="match status" value="1"/>
</dbReference>
<proteinExistence type="predicted"/>
<dbReference type="SUPFAM" id="SSF52540">
    <property type="entry name" value="P-loop containing nucleoside triphosphate hydrolases"/>
    <property type="match status" value="1"/>
</dbReference>
<accession>A0ABU9Q1W5</accession>
<dbReference type="PANTHER" id="PTHR32309">
    <property type="entry name" value="TYROSINE-PROTEIN KINASE"/>
    <property type="match status" value="1"/>
</dbReference>
<evidence type="ECO:0000313" key="4">
    <source>
        <dbReference type="Proteomes" id="UP001495910"/>
    </source>
</evidence>
<dbReference type="RefSeq" id="WP_342831350.1">
    <property type="nucleotide sequence ID" value="NZ_JBANDC010000022.1"/>
</dbReference>
<dbReference type="NCBIfam" id="TIGR01007">
    <property type="entry name" value="eps_fam"/>
    <property type="match status" value="1"/>
</dbReference>
<comment type="caution">
    <text evidence="3">The sequence shown here is derived from an EMBL/GenBank/DDBJ whole genome shotgun (WGS) entry which is preliminary data.</text>
</comment>
<keyword evidence="1" id="KW-0547">Nucleotide-binding</keyword>
<name>A0ABU9Q1W5_9BURK</name>
<dbReference type="InterPro" id="IPR027417">
    <property type="entry name" value="P-loop_NTPase"/>
</dbReference>
<keyword evidence="3" id="KW-0808">Transferase</keyword>
<gene>
    <name evidence="3" type="primary">epsG</name>
    <name evidence="3" type="ORF">V8G57_22895</name>
</gene>
<dbReference type="SUPFAM" id="SSF160246">
    <property type="entry name" value="EspE N-terminal domain-like"/>
    <property type="match status" value="1"/>
</dbReference>
<dbReference type="PANTHER" id="PTHR32309:SF31">
    <property type="entry name" value="CAPSULAR EXOPOLYSACCHARIDE FAMILY"/>
    <property type="match status" value="1"/>
</dbReference>
<dbReference type="InterPro" id="IPR037257">
    <property type="entry name" value="T2SS_E_N_sf"/>
</dbReference>
<keyword evidence="2" id="KW-0067">ATP-binding</keyword>
<dbReference type="Proteomes" id="UP001495910">
    <property type="component" value="Unassembled WGS sequence"/>
</dbReference>
<organism evidence="3 4">
    <name type="scientific">Collimonas rhizosphaerae</name>
    <dbReference type="NCBI Taxonomy" id="3126357"/>
    <lineage>
        <taxon>Bacteria</taxon>
        <taxon>Pseudomonadati</taxon>
        <taxon>Pseudomonadota</taxon>
        <taxon>Betaproteobacteria</taxon>
        <taxon>Burkholderiales</taxon>
        <taxon>Oxalobacteraceae</taxon>
        <taxon>Collimonas</taxon>
    </lineage>
</organism>
<keyword evidence="3" id="KW-0418">Kinase</keyword>
<dbReference type="InterPro" id="IPR005702">
    <property type="entry name" value="Wzc-like_C"/>
</dbReference>
<dbReference type="CDD" id="cd05387">
    <property type="entry name" value="BY-kinase"/>
    <property type="match status" value="1"/>
</dbReference>
<evidence type="ECO:0000313" key="3">
    <source>
        <dbReference type="EMBL" id="MEM4990256.1"/>
    </source>
</evidence>